<dbReference type="AlphaFoldDB" id="A0A370HPM8"/>
<dbReference type="InterPro" id="IPR049450">
    <property type="entry name" value="ACOT8-like_C"/>
</dbReference>
<dbReference type="Pfam" id="PF13622">
    <property type="entry name" value="4HBT_3"/>
    <property type="match status" value="1"/>
</dbReference>
<dbReference type="Proteomes" id="UP000254869">
    <property type="component" value="Unassembled WGS sequence"/>
</dbReference>
<feature type="compositionally biased region" description="Low complexity" evidence="1">
    <location>
        <begin position="17"/>
        <end position="28"/>
    </location>
</feature>
<reference evidence="4 5" key="1">
    <citation type="submission" date="2018-07" db="EMBL/GenBank/DDBJ databases">
        <title>Genomic Encyclopedia of Type Strains, Phase IV (KMG-IV): sequencing the most valuable type-strain genomes for metagenomic binning, comparative biology and taxonomic classification.</title>
        <authorList>
            <person name="Goeker M."/>
        </authorList>
    </citation>
    <scope>NUCLEOTIDE SEQUENCE [LARGE SCALE GENOMIC DNA]</scope>
    <source>
        <strain evidence="4 5">DSM 44290</strain>
    </source>
</reference>
<evidence type="ECO:0000259" key="2">
    <source>
        <dbReference type="Pfam" id="PF13622"/>
    </source>
</evidence>
<gene>
    <name evidence="4" type="ORF">DFR76_115163</name>
</gene>
<organism evidence="4 5">
    <name type="scientific">Nocardia pseudobrasiliensis</name>
    <dbReference type="NCBI Taxonomy" id="45979"/>
    <lineage>
        <taxon>Bacteria</taxon>
        <taxon>Bacillati</taxon>
        <taxon>Actinomycetota</taxon>
        <taxon>Actinomycetes</taxon>
        <taxon>Mycobacteriales</taxon>
        <taxon>Nocardiaceae</taxon>
        <taxon>Nocardia</taxon>
    </lineage>
</organism>
<evidence type="ECO:0000313" key="4">
    <source>
        <dbReference type="EMBL" id="RDI60533.1"/>
    </source>
</evidence>
<dbReference type="SUPFAM" id="SSF54637">
    <property type="entry name" value="Thioesterase/thiol ester dehydrase-isomerase"/>
    <property type="match status" value="1"/>
</dbReference>
<proteinExistence type="predicted"/>
<dbReference type="InterPro" id="IPR049449">
    <property type="entry name" value="TesB_ACOT8-like_N"/>
</dbReference>
<dbReference type="Pfam" id="PF20789">
    <property type="entry name" value="4HBT_3C"/>
    <property type="match status" value="1"/>
</dbReference>
<protein>
    <submittedName>
        <fullName evidence="4">Thioesterase superfamily protein</fullName>
    </submittedName>
</protein>
<dbReference type="STRING" id="1210086.GCA_001613105_04516"/>
<feature type="domain" description="Acyl-CoA thioesterase-like N-terminal HotDog" evidence="2">
    <location>
        <begin position="49"/>
        <end position="130"/>
    </location>
</feature>
<name>A0A370HPM8_9NOCA</name>
<dbReference type="EMBL" id="QQBC01000015">
    <property type="protein sequence ID" value="RDI60533.1"/>
    <property type="molecule type" value="Genomic_DNA"/>
</dbReference>
<feature type="region of interest" description="Disordered" evidence="1">
    <location>
        <begin position="1"/>
        <end position="40"/>
    </location>
</feature>
<evidence type="ECO:0000259" key="3">
    <source>
        <dbReference type="Pfam" id="PF20789"/>
    </source>
</evidence>
<feature type="domain" description="Acyl-CoA thioesterase-like C-terminal" evidence="3">
    <location>
        <begin position="164"/>
        <end position="279"/>
    </location>
</feature>
<evidence type="ECO:0000313" key="5">
    <source>
        <dbReference type="Proteomes" id="UP000254869"/>
    </source>
</evidence>
<accession>A0A370HPM8</accession>
<evidence type="ECO:0000256" key="1">
    <source>
        <dbReference type="SAM" id="MobiDB-lite"/>
    </source>
</evidence>
<dbReference type="RefSeq" id="WP_082876109.1">
    <property type="nucleotide sequence ID" value="NZ_QQBC01000015.1"/>
</dbReference>
<comment type="caution">
    <text evidence="4">The sequence shown here is derived from an EMBL/GenBank/DDBJ whole genome shotgun (WGS) entry which is preliminary data.</text>
</comment>
<sequence length="293" mass="30854">MAAERATSFSWEKPVNDSARTAADAATRPEPTGFFEPADHGYSPLETARGPWGQDTLGGQALAALAARELEHHCPIAFGGGRITVDFIRATTFGPLESRVEVARSSSRIALVLVDLVQSDRVVLKASGLFVAQPAGDNGGGNAWSPDSEFVYPALPPAAPGPQPALMSSAGYPDDWSSDFSAHRNNARKRMWAPAMISAVHGEEASAFVRVSTLAEGTSFITNWGGEAVPYMNVDFTMNLLRIPEPGGLGLESSGQFVANGISVGSASLYDEKGIVGVSSVTCLALPNRSVKF</sequence>
<dbReference type="InterPro" id="IPR042171">
    <property type="entry name" value="Acyl-CoA_hotdog"/>
</dbReference>
<keyword evidence="5" id="KW-1185">Reference proteome</keyword>
<dbReference type="Gene3D" id="2.40.160.210">
    <property type="entry name" value="Acyl-CoA thioesterase, double hotdog domain"/>
    <property type="match status" value="1"/>
</dbReference>
<dbReference type="InterPro" id="IPR029069">
    <property type="entry name" value="HotDog_dom_sf"/>
</dbReference>